<proteinExistence type="predicted"/>
<dbReference type="EMBL" id="AWSV01000063">
    <property type="protein sequence ID" value="ERI85933.1"/>
    <property type="molecule type" value="Genomic_DNA"/>
</dbReference>
<accession>U2CPD6</accession>
<dbReference type="NCBIfam" id="TIGR03511">
    <property type="entry name" value="GldH_lipo"/>
    <property type="match status" value="1"/>
</dbReference>
<reference evidence="1 2" key="1">
    <citation type="submission" date="2013-08" db="EMBL/GenBank/DDBJ databases">
        <authorList>
            <person name="Weinstock G."/>
            <person name="Sodergren E."/>
            <person name="Wylie T."/>
            <person name="Fulton L."/>
            <person name="Fulton R."/>
            <person name="Fronick C."/>
            <person name="O'Laughlin M."/>
            <person name="Godfrey J."/>
            <person name="Miner T."/>
            <person name="Herter B."/>
            <person name="Appelbaum E."/>
            <person name="Cordes M."/>
            <person name="Lek S."/>
            <person name="Wollam A."/>
            <person name="Pepin K.H."/>
            <person name="Palsikar V.B."/>
            <person name="Mitreva M."/>
            <person name="Wilson R.K."/>
        </authorList>
    </citation>
    <scope>NUCLEOTIDE SEQUENCE [LARGE SCALE GENOMIC DNA]</scope>
    <source>
        <strain evidence="1 2">F0041</strain>
    </source>
</reference>
<dbReference type="Proteomes" id="UP000016496">
    <property type="component" value="Unassembled WGS sequence"/>
</dbReference>
<evidence type="ECO:0000313" key="2">
    <source>
        <dbReference type="Proteomes" id="UP000016496"/>
    </source>
</evidence>
<evidence type="ECO:0000313" key="1">
    <source>
        <dbReference type="EMBL" id="ERI85933.1"/>
    </source>
</evidence>
<protein>
    <submittedName>
        <fullName evidence="1">Gliding motility-associated lipoprotein GldH</fullName>
    </submittedName>
</protein>
<keyword evidence="1" id="KW-0449">Lipoprotein</keyword>
<dbReference type="Pfam" id="PF14109">
    <property type="entry name" value="GldH_lipo"/>
    <property type="match status" value="1"/>
</dbReference>
<dbReference type="PATRIC" id="fig|1321819.3.peg.1118"/>
<organism evidence="1 2">
    <name type="scientific">Bacteroides pyogenes F0041</name>
    <dbReference type="NCBI Taxonomy" id="1321819"/>
    <lineage>
        <taxon>Bacteria</taxon>
        <taxon>Pseudomonadati</taxon>
        <taxon>Bacteroidota</taxon>
        <taxon>Bacteroidia</taxon>
        <taxon>Bacteroidales</taxon>
        <taxon>Bacteroidaceae</taxon>
        <taxon>Bacteroides</taxon>
    </lineage>
</organism>
<gene>
    <name evidence="1" type="ORF">HMPREF1981_01222</name>
</gene>
<name>U2CPD6_9BACE</name>
<sequence>MKNQFRNSLFSLLGILLISACHTDIIYHSYQSLPYKGWGKSDTLFFHVSLTDTFPTALKISAEVRNRINYPYCNLYLFVRHNLPDSTIFRTDTLEFSLANKDGQWLGKGWGGIYTSECPIRRNLPAHPGQYTLKVTHGLKDEKVAGLSDIGIKIQK</sequence>
<dbReference type="RefSeq" id="WP_021644587.1">
    <property type="nucleotide sequence ID" value="NZ_KE993077.1"/>
</dbReference>
<dbReference type="PROSITE" id="PS51257">
    <property type="entry name" value="PROKAR_LIPOPROTEIN"/>
    <property type="match status" value="1"/>
</dbReference>
<dbReference type="OrthoDB" id="982482at2"/>
<dbReference type="AlphaFoldDB" id="U2CPD6"/>
<dbReference type="InterPro" id="IPR020018">
    <property type="entry name" value="Motility-assoc_lipoprot_GldH"/>
</dbReference>
<dbReference type="HOGENOM" id="CLU_109250_1_0_10"/>
<comment type="caution">
    <text evidence="1">The sequence shown here is derived from an EMBL/GenBank/DDBJ whole genome shotgun (WGS) entry which is preliminary data.</text>
</comment>